<dbReference type="PANTHER" id="PTHR10131:SF138">
    <property type="entry name" value="RE66324P"/>
    <property type="match status" value="1"/>
</dbReference>
<keyword evidence="9" id="KW-0832">Ubl conjugation</keyword>
<reference evidence="17" key="1">
    <citation type="journal article" date="2010" name="Nature">
        <title>The Amphimedon queenslandica genome and the evolution of animal complexity.</title>
        <authorList>
            <person name="Srivastava M."/>
            <person name="Simakov O."/>
            <person name="Chapman J."/>
            <person name="Fahey B."/>
            <person name="Gauthier M.E."/>
            <person name="Mitros T."/>
            <person name="Richards G.S."/>
            <person name="Conaco C."/>
            <person name="Dacre M."/>
            <person name="Hellsten U."/>
            <person name="Larroux C."/>
            <person name="Putnam N.H."/>
            <person name="Stanke M."/>
            <person name="Adamska M."/>
            <person name="Darling A."/>
            <person name="Degnan S.M."/>
            <person name="Oakley T.H."/>
            <person name="Plachetzki D.C."/>
            <person name="Zhai Y."/>
            <person name="Adamski M."/>
            <person name="Calcino A."/>
            <person name="Cummins S.F."/>
            <person name="Goodstein D.M."/>
            <person name="Harris C."/>
            <person name="Jackson D.J."/>
            <person name="Leys S.P."/>
            <person name="Shu S."/>
            <person name="Woodcroft B.J."/>
            <person name="Vervoort M."/>
            <person name="Kosik K.S."/>
            <person name="Manning G."/>
            <person name="Degnan B.M."/>
            <person name="Rokhsar D.S."/>
        </authorList>
    </citation>
    <scope>NUCLEOTIDE SEQUENCE [LARGE SCALE GENOMIC DNA]</scope>
</reference>
<keyword evidence="10" id="KW-0175">Coiled coil</keyword>
<dbReference type="InterPro" id="IPR001841">
    <property type="entry name" value="Znf_RING"/>
</dbReference>
<evidence type="ECO:0000259" key="13">
    <source>
        <dbReference type="PROSITE" id="PS50089"/>
    </source>
</evidence>
<evidence type="ECO:0000256" key="8">
    <source>
        <dbReference type="ARBA" id="ARBA00022833"/>
    </source>
</evidence>
<dbReference type="CDD" id="cd00270">
    <property type="entry name" value="MATH_TRAF_C"/>
    <property type="match status" value="1"/>
</dbReference>
<dbReference type="GeneID" id="100637085"/>
<keyword evidence="2" id="KW-0963">Cytoplasm</keyword>
<dbReference type="InterPro" id="IPR012227">
    <property type="entry name" value="TNF_rcpt-assoc_TRAF_met"/>
</dbReference>
<evidence type="ECO:0000256" key="10">
    <source>
        <dbReference type="ARBA" id="ARBA00023054"/>
    </source>
</evidence>
<keyword evidence="4" id="KW-0053">Apoptosis</keyword>
<dbReference type="RefSeq" id="XP_019852874.1">
    <property type="nucleotide sequence ID" value="XM_019997315.1"/>
</dbReference>
<dbReference type="PROSITE" id="PS50144">
    <property type="entry name" value="MATH"/>
    <property type="match status" value="1"/>
</dbReference>
<keyword evidence="3" id="KW-1017">Isopeptide bond</keyword>
<dbReference type="Gene3D" id="2.60.210.10">
    <property type="entry name" value="Apoptosis, Tumor Necrosis Factor Receptor Associated Protein 2, Chain A"/>
    <property type="match status" value="1"/>
</dbReference>
<dbReference type="InterPro" id="IPR008974">
    <property type="entry name" value="TRAF-like"/>
</dbReference>
<dbReference type="SUPFAM" id="SSF57850">
    <property type="entry name" value="RING/U-box"/>
    <property type="match status" value="1"/>
</dbReference>
<dbReference type="Proteomes" id="UP000007879">
    <property type="component" value="Unassembled WGS sequence"/>
</dbReference>
<dbReference type="Gene3D" id="3.30.40.10">
    <property type="entry name" value="Zinc/RING finger domain, C3HC4 (zinc finger)"/>
    <property type="match status" value="2"/>
</dbReference>
<keyword evidence="17" id="KW-1185">Reference proteome</keyword>
<feature type="region of interest" description="Disordered" evidence="12">
    <location>
        <begin position="391"/>
        <end position="410"/>
    </location>
</feature>
<evidence type="ECO:0000256" key="2">
    <source>
        <dbReference type="ARBA" id="ARBA00022490"/>
    </source>
</evidence>
<evidence type="ECO:0008006" key="18">
    <source>
        <dbReference type="Google" id="ProtNLM"/>
    </source>
</evidence>
<dbReference type="PROSITE" id="PS00518">
    <property type="entry name" value="ZF_RING_1"/>
    <property type="match status" value="1"/>
</dbReference>
<dbReference type="SMART" id="SM00061">
    <property type="entry name" value="MATH"/>
    <property type="match status" value="1"/>
</dbReference>
<dbReference type="PROSITE" id="PS50145">
    <property type="entry name" value="ZF_TRAF"/>
    <property type="match status" value="1"/>
</dbReference>
<dbReference type="KEGG" id="aqu:100637085"/>
<dbReference type="Pfam" id="PF21355">
    <property type="entry name" value="TRAF-mep_MATH"/>
    <property type="match status" value="1"/>
</dbReference>
<dbReference type="GO" id="GO:0043122">
    <property type="term" value="P:regulation of canonical NF-kappaB signal transduction"/>
    <property type="evidence" value="ECO:0007669"/>
    <property type="project" value="TreeGrafter"/>
</dbReference>
<comment type="subcellular location">
    <subcellularLocation>
        <location evidence="1">Cytoplasm</location>
    </subcellularLocation>
</comment>
<dbReference type="GO" id="GO:0005737">
    <property type="term" value="C:cytoplasm"/>
    <property type="evidence" value="ECO:0007669"/>
    <property type="project" value="UniProtKB-SubCell"/>
</dbReference>
<evidence type="ECO:0000256" key="12">
    <source>
        <dbReference type="SAM" id="MobiDB-lite"/>
    </source>
</evidence>
<dbReference type="AlphaFoldDB" id="A0AAN0J775"/>
<evidence type="ECO:0000313" key="17">
    <source>
        <dbReference type="Proteomes" id="UP000007879"/>
    </source>
</evidence>
<dbReference type="EnsemblMetazoa" id="XM_019997315.1">
    <property type="protein sequence ID" value="XP_019852874.1"/>
    <property type="gene ID" value="LOC100637085"/>
</dbReference>
<evidence type="ECO:0000256" key="7">
    <source>
        <dbReference type="ARBA" id="ARBA00022771"/>
    </source>
</evidence>
<evidence type="ECO:0000256" key="5">
    <source>
        <dbReference type="ARBA" id="ARBA00022723"/>
    </source>
</evidence>
<keyword evidence="7 11" id="KW-0863">Zinc-finger</keyword>
<evidence type="ECO:0000256" key="1">
    <source>
        <dbReference type="ARBA" id="ARBA00004496"/>
    </source>
</evidence>
<evidence type="ECO:0000256" key="9">
    <source>
        <dbReference type="ARBA" id="ARBA00022843"/>
    </source>
</evidence>
<dbReference type="InterPro" id="IPR002083">
    <property type="entry name" value="MATH/TRAF_dom"/>
</dbReference>
<accession>A0AAN0J775</accession>
<dbReference type="PROSITE" id="PS50089">
    <property type="entry name" value="ZF_RING_2"/>
    <property type="match status" value="1"/>
</dbReference>
<dbReference type="SUPFAM" id="SSF49599">
    <property type="entry name" value="TRAF domain-like"/>
    <property type="match status" value="3"/>
</dbReference>
<name>A0AAN0J775_AMPQE</name>
<dbReference type="InterPro" id="IPR049342">
    <property type="entry name" value="TRAF1-6_MATH_dom"/>
</dbReference>
<dbReference type="FunFam" id="2.60.210.10:FF:000001">
    <property type="entry name" value="TNF receptor-associated factor"/>
    <property type="match status" value="1"/>
</dbReference>
<keyword evidence="5 11" id="KW-0479">Metal-binding</keyword>
<evidence type="ECO:0000256" key="4">
    <source>
        <dbReference type="ARBA" id="ARBA00022703"/>
    </source>
</evidence>
<sequence length="682" mass="76473">MARVLMKSDLLTENNKDILEKYVCPKCDGILRDAVQTSCGHWLCNCCAEEIFDKKKTTPYCPRTDCEEKLTTEDGRPFFPDRFVCKEINRVSIMCPNRRFGCEWNDIFGKLLEHLNSCVYEKEECPHCKERFSLSEYPSHVNQCPLSNTIHVASVQPSSYTSEPGSRFIHSSPEKDSENESYCTLFASVEEPLGPSQYCNEEQGQSHGRDNLTITELSPAGSLKVTLCPHCNSNILTSEVDNHMCIATSPVKDQGCKETKEGEELTAEEGRSFFPDKFVRKEISSFVVACINHKFGCSWEGKMGELGNHLGNCEHNKTECKHCNQAFSPLEYQSHVDQCPKMTVACPLKDHGCKETEEMSREECIEHVASKTGTYSHLLMIASILSSIVPSSSTDAKEGERRSYVESDGGYESMSSKVLSASPKAIKRYVSTDGPDPSGNDLGFSEDEVAGTVGRYEGIGGGRVDDKLMSLVMTKITGVQAELTKKDSQIHTLQDKVAQLETTLSTKMSENEDRDFRLSLMENSNFDGSMVWKIPQFSQRMDDARTGKYTSIFSLPFYSSRYGYKMCLRLYILGDGIGKGTHMSLFFVVMKGEFDNILQWPFTHKVTFTLINQCGARDVVDVFQPDPLSSSFQKPKSDMNVASGFPRFVSIKELMQDGFIEDDAIFIKAEVDTVSSIKYNTI</sequence>
<feature type="domain" description="TRAF-type" evidence="15">
    <location>
        <begin position="309"/>
        <end position="355"/>
    </location>
</feature>
<dbReference type="GO" id="GO:0008270">
    <property type="term" value="F:zinc ion binding"/>
    <property type="evidence" value="ECO:0007669"/>
    <property type="project" value="UniProtKB-KW"/>
</dbReference>
<evidence type="ECO:0000256" key="3">
    <source>
        <dbReference type="ARBA" id="ARBA00022499"/>
    </source>
</evidence>
<proteinExistence type="predicted"/>
<evidence type="ECO:0000313" key="16">
    <source>
        <dbReference type="EnsemblMetazoa" id="XP_019852874.1"/>
    </source>
</evidence>
<feature type="domain" description="RING-type" evidence="13">
    <location>
        <begin position="24"/>
        <end position="62"/>
    </location>
</feature>
<dbReference type="InterPro" id="IPR017907">
    <property type="entry name" value="Znf_RING_CS"/>
</dbReference>
<evidence type="ECO:0000259" key="15">
    <source>
        <dbReference type="PROSITE" id="PS50145"/>
    </source>
</evidence>
<reference evidence="16" key="2">
    <citation type="submission" date="2024-06" db="UniProtKB">
        <authorList>
            <consortium name="EnsemblMetazoa"/>
        </authorList>
    </citation>
    <scope>IDENTIFICATION</scope>
</reference>
<organism evidence="16 17">
    <name type="scientific">Amphimedon queenslandica</name>
    <name type="common">Sponge</name>
    <dbReference type="NCBI Taxonomy" id="400682"/>
    <lineage>
        <taxon>Eukaryota</taxon>
        <taxon>Metazoa</taxon>
        <taxon>Porifera</taxon>
        <taxon>Demospongiae</taxon>
        <taxon>Heteroscleromorpha</taxon>
        <taxon>Haplosclerida</taxon>
        <taxon>Niphatidae</taxon>
        <taxon>Amphimedon</taxon>
    </lineage>
</organism>
<dbReference type="InterPro" id="IPR001293">
    <property type="entry name" value="Znf_TRAF"/>
</dbReference>
<feature type="domain" description="MATH" evidence="14">
    <location>
        <begin position="527"/>
        <end position="671"/>
    </location>
</feature>
<dbReference type="GO" id="GO:0007165">
    <property type="term" value="P:signal transduction"/>
    <property type="evidence" value="ECO:0007669"/>
    <property type="project" value="InterPro"/>
</dbReference>
<evidence type="ECO:0000259" key="14">
    <source>
        <dbReference type="PROSITE" id="PS50144"/>
    </source>
</evidence>
<protein>
    <recommendedName>
        <fullName evidence="18">RING-type E3 ubiquitin transferase</fullName>
    </recommendedName>
</protein>
<dbReference type="GO" id="GO:0006915">
    <property type="term" value="P:apoptotic process"/>
    <property type="evidence" value="ECO:0007669"/>
    <property type="project" value="UniProtKB-KW"/>
</dbReference>
<dbReference type="GO" id="GO:0042981">
    <property type="term" value="P:regulation of apoptotic process"/>
    <property type="evidence" value="ECO:0007669"/>
    <property type="project" value="InterPro"/>
</dbReference>
<keyword evidence="8 11" id="KW-0862">Zinc</keyword>
<keyword evidence="6" id="KW-0677">Repeat</keyword>
<dbReference type="PIRSF" id="PIRSF015614">
    <property type="entry name" value="TRAF"/>
    <property type="match status" value="1"/>
</dbReference>
<feature type="compositionally biased region" description="Basic and acidic residues" evidence="12">
    <location>
        <begin position="395"/>
        <end position="405"/>
    </location>
</feature>
<evidence type="ECO:0000256" key="6">
    <source>
        <dbReference type="ARBA" id="ARBA00022737"/>
    </source>
</evidence>
<dbReference type="PANTHER" id="PTHR10131">
    <property type="entry name" value="TNF RECEPTOR ASSOCIATED FACTOR"/>
    <property type="match status" value="1"/>
</dbReference>
<evidence type="ECO:0000256" key="11">
    <source>
        <dbReference type="PROSITE-ProRule" id="PRU00207"/>
    </source>
</evidence>
<feature type="zinc finger region" description="TRAF-type" evidence="11">
    <location>
        <begin position="309"/>
        <end position="355"/>
    </location>
</feature>
<dbReference type="InterPro" id="IPR013083">
    <property type="entry name" value="Znf_RING/FYVE/PHD"/>
</dbReference>